<feature type="signal peptide" evidence="3">
    <location>
        <begin position="1"/>
        <end position="16"/>
    </location>
</feature>
<feature type="domain" description="SH3b" evidence="4">
    <location>
        <begin position="185"/>
        <end position="247"/>
    </location>
</feature>
<dbReference type="Gene3D" id="1.25.40.10">
    <property type="entry name" value="Tetratricopeptide repeat domain"/>
    <property type="match status" value="1"/>
</dbReference>
<dbReference type="InterPro" id="IPR019734">
    <property type="entry name" value="TPR_rpt"/>
</dbReference>
<name>A0A2T5J6X7_9SPHI</name>
<dbReference type="Gene3D" id="2.30.30.40">
    <property type="entry name" value="SH3 Domains"/>
    <property type="match status" value="1"/>
</dbReference>
<evidence type="ECO:0000256" key="2">
    <source>
        <dbReference type="SAM" id="Phobius"/>
    </source>
</evidence>
<keyword evidence="2" id="KW-1133">Transmembrane helix</keyword>
<keyword evidence="2" id="KW-0472">Membrane</keyword>
<keyword evidence="1" id="KW-0802">TPR repeat</keyword>
<feature type="transmembrane region" description="Helical" evidence="2">
    <location>
        <begin position="127"/>
        <end position="149"/>
    </location>
</feature>
<accession>A0A2T5J6X7</accession>
<dbReference type="Proteomes" id="UP000244168">
    <property type="component" value="Unassembled WGS sequence"/>
</dbReference>
<dbReference type="SMART" id="SM00028">
    <property type="entry name" value="TPR"/>
    <property type="match status" value="1"/>
</dbReference>
<organism evidence="5 6">
    <name type="scientific">Mucilaginibacter yixingensis</name>
    <dbReference type="NCBI Taxonomy" id="1295612"/>
    <lineage>
        <taxon>Bacteria</taxon>
        <taxon>Pseudomonadati</taxon>
        <taxon>Bacteroidota</taxon>
        <taxon>Sphingobacteriia</taxon>
        <taxon>Sphingobacteriales</taxon>
        <taxon>Sphingobacteriaceae</taxon>
        <taxon>Mucilaginibacter</taxon>
    </lineage>
</organism>
<evidence type="ECO:0000313" key="5">
    <source>
        <dbReference type="EMBL" id="PTQ94903.1"/>
    </source>
</evidence>
<comment type="caution">
    <text evidence="5">The sequence shown here is derived from an EMBL/GenBank/DDBJ whole genome shotgun (WGS) entry which is preliminary data.</text>
</comment>
<dbReference type="InterPro" id="IPR003646">
    <property type="entry name" value="SH3-like_bac-type"/>
</dbReference>
<sequence length="247" mass="26860">MACLLVVLLLPVLAFAADSAKFEQGNGLYAKGNYKGAIGAYNSLLKDGYTSEALYYNLGNAHYKNGDNTEAVYYFEKAHKLSPGDEDVNINLQFARLKTADKLDQPTQFFLTRWWQGLMLGFSLKGLAIFSIVCFLLASGALISYLYAVSVGVKKGSFYGAIVLFAIGVFSIVLASSQSDYFNNNREAVIFTASVTVKSAPSNAAKNLFVLHDGTKVSITGRNAGWTKIKLPNGTEGWIISTDAREI</sequence>
<dbReference type="PROSITE" id="PS50293">
    <property type="entry name" value="TPR_REGION"/>
    <property type="match status" value="1"/>
</dbReference>
<protein>
    <submittedName>
        <fullName evidence="5">Tetratricopeptide repeat protein</fullName>
    </submittedName>
</protein>
<dbReference type="SMART" id="SM00287">
    <property type="entry name" value="SH3b"/>
    <property type="match status" value="1"/>
</dbReference>
<feature type="chain" id="PRO_5015772509" evidence="3">
    <location>
        <begin position="17"/>
        <end position="247"/>
    </location>
</feature>
<evidence type="ECO:0000256" key="1">
    <source>
        <dbReference type="PROSITE-ProRule" id="PRU00339"/>
    </source>
</evidence>
<evidence type="ECO:0000313" key="6">
    <source>
        <dbReference type="Proteomes" id="UP000244168"/>
    </source>
</evidence>
<dbReference type="PROSITE" id="PS50005">
    <property type="entry name" value="TPR"/>
    <property type="match status" value="1"/>
</dbReference>
<gene>
    <name evidence="5" type="ORF">C8P68_106117</name>
</gene>
<keyword evidence="3" id="KW-0732">Signal</keyword>
<evidence type="ECO:0000256" key="3">
    <source>
        <dbReference type="SAM" id="SignalP"/>
    </source>
</evidence>
<dbReference type="AlphaFoldDB" id="A0A2T5J6X7"/>
<dbReference type="Pfam" id="PF13432">
    <property type="entry name" value="TPR_16"/>
    <property type="match status" value="1"/>
</dbReference>
<dbReference type="EMBL" id="QAOQ01000006">
    <property type="protein sequence ID" value="PTQ94903.1"/>
    <property type="molecule type" value="Genomic_DNA"/>
</dbReference>
<reference evidence="5 6" key="1">
    <citation type="submission" date="2018-04" db="EMBL/GenBank/DDBJ databases">
        <title>Genomic Encyclopedia of Archaeal and Bacterial Type Strains, Phase II (KMG-II): from individual species to whole genera.</title>
        <authorList>
            <person name="Goeker M."/>
        </authorList>
    </citation>
    <scope>NUCLEOTIDE SEQUENCE [LARGE SCALE GENOMIC DNA]</scope>
    <source>
        <strain evidence="5 6">DSM 26809</strain>
    </source>
</reference>
<keyword evidence="6" id="KW-1185">Reference proteome</keyword>
<dbReference type="PROSITE" id="PS51781">
    <property type="entry name" value="SH3B"/>
    <property type="match status" value="1"/>
</dbReference>
<dbReference type="SUPFAM" id="SSF48452">
    <property type="entry name" value="TPR-like"/>
    <property type="match status" value="1"/>
</dbReference>
<feature type="repeat" description="TPR" evidence="1">
    <location>
        <begin position="52"/>
        <end position="85"/>
    </location>
</feature>
<dbReference type="InterPro" id="IPR011990">
    <property type="entry name" value="TPR-like_helical_dom_sf"/>
</dbReference>
<dbReference type="Pfam" id="PF08239">
    <property type="entry name" value="SH3_3"/>
    <property type="match status" value="1"/>
</dbReference>
<evidence type="ECO:0000259" key="4">
    <source>
        <dbReference type="PROSITE" id="PS51781"/>
    </source>
</evidence>
<feature type="transmembrane region" description="Helical" evidence="2">
    <location>
        <begin position="156"/>
        <end position="176"/>
    </location>
</feature>
<proteinExistence type="predicted"/>
<keyword evidence="2" id="KW-0812">Transmembrane</keyword>